<name>A0A1K2I9U2_9LACO</name>
<accession>A0A1K2I9U2</accession>
<sequence>MHQRLNPAPLKERTCHCQPGGPAKASRSGDQTAGRRVATKPAHPGKTPSEAITASQTGT</sequence>
<organism evidence="2">
    <name type="scientific">Loigolactobacillus rennini</name>
    <dbReference type="NCBI Taxonomy" id="238013"/>
    <lineage>
        <taxon>Bacteria</taxon>
        <taxon>Bacillati</taxon>
        <taxon>Bacillota</taxon>
        <taxon>Bacilli</taxon>
        <taxon>Lactobacillales</taxon>
        <taxon>Lactobacillaceae</taxon>
        <taxon>Loigolactobacillus</taxon>
    </lineage>
</organism>
<reference evidence="2" key="1">
    <citation type="submission" date="2016-11" db="EMBL/GenBank/DDBJ databases">
        <authorList>
            <person name="Jaros S."/>
            <person name="Januszkiewicz K."/>
            <person name="Wedrychowicz H."/>
        </authorList>
    </citation>
    <scope>NUCLEOTIDE SEQUENCE</scope>
    <source>
        <strain evidence="2">ACA-DC 565</strain>
    </source>
</reference>
<feature type="compositionally biased region" description="Polar residues" evidence="1">
    <location>
        <begin position="50"/>
        <end position="59"/>
    </location>
</feature>
<gene>
    <name evidence="2" type="ORF">LREN565_2183</name>
</gene>
<protein>
    <submittedName>
        <fullName evidence="2">Uncharacterized protein</fullName>
    </submittedName>
</protein>
<evidence type="ECO:0000313" key="2">
    <source>
        <dbReference type="EMBL" id="SFZ89070.1"/>
    </source>
</evidence>
<proteinExistence type="predicted"/>
<dbReference type="AlphaFoldDB" id="A0A1K2I9U2"/>
<dbReference type="EMBL" id="LT634362">
    <property type="protein sequence ID" value="SFZ89070.1"/>
    <property type="molecule type" value="Genomic_DNA"/>
</dbReference>
<evidence type="ECO:0000256" key="1">
    <source>
        <dbReference type="SAM" id="MobiDB-lite"/>
    </source>
</evidence>
<feature type="region of interest" description="Disordered" evidence="1">
    <location>
        <begin position="1"/>
        <end position="59"/>
    </location>
</feature>